<dbReference type="AlphaFoldDB" id="A0A3N4KTD3"/>
<proteinExistence type="predicted"/>
<feature type="compositionally biased region" description="Acidic residues" evidence="1">
    <location>
        <begin position="49"/>
        <end position="58"/>
    </location>
</feature>
<gene>
    <name evidence="2" type="ORF">P167DRAFT_534802</name>
</gene>
<dbReference type="EMBL" id="ML119121">
    <property type="protein sequence ID" value="RPB13823.1"/>
    <property type="molecule type" value="Genomic_DNA"/>
</dbReference>
<feature type="region of interest" description="Disordered" evidence="1">
    <location>
        <begin position="37"/>
        <end position="58"/>
    </location>
</feature>
<dbReference type="Proteomes" id="UP000277580">
    <property type="component" value="Unassembled WGS sequence"/>
</dbReference>
<accession>A0A3N4KTD3</accession>
<dbReference type="OrthoDB" id="5426315at2759"/>
<evidence type="ECO:0000313" key="3">
    <source>
        <dbReference type="Proteomes" id="UP000277580"/>
    </source>
</evidence>
<evidence type="ECO:0000256" key="1">
    <source>
        <dbReference type="SAM" id="MobiDB-lite"/>
    </source>
</evidence>
<reference evidence="2 3" key="1">
    <citation type="journal article" date="2018" name="Nat. Ecol. Evol.">
        <title>Pezizomycetes genomes reveal the molecular basis of ectomycorrhizal truffle lifestyle.</title>
        <authorList>
            <person name="Murat C."/>
            <person name="Payen T."/>
            <person name="Noel B."/>
            <person name="Kuo A."/>
            <person name="Morin E."/>
            <person name="Chen J."/>
            <person name="Kohler A."/>
            <person name="Krizsan K."/>
            <person name="Balestrini R."/>
            <person name="Da Silva C."/>
            <person name="Montanini B."/>
            <person name="Hainaut M."/>
            <person name="Levati E."/>
            <person name="Barry K.W."/>
            <person name="Belfiori B."/>
            <person name="Cichocki N."/>
            <person name="Clum A."/>
            <person name="Dockter R.B."/>
            <person name="Fauchery L."/>
            <person name="Guy J."/>
            <person name="Iotti M."/>
            <person name="Le Tacon F."/>
            <person name="Lindquist E.A."/>
            <person name="Lipzen A."/>
            <person name="Malagnac F."/>
            <person name="Mello A."/>
            <person name="Molinier V."/>
            <person name="Miyauchi S."/>
            <person name="Poulain J."/>
            <person name="Riccioni C."/>
            <person name="Rubini A."/>
            <person name="Sitrit Y."/>
            <person name="Splivallo R."/>
            <person name="Traeger S."/>
            <person name="Wang M."/>
            <person name="Zifcakova L."/>
            <person name="Wipf D."/>
            <person name="Zambonelli A."/>
            <person name="Paolocci F."/>
            <person name="Nowrousian M."/>
            <person name="Ottonello S."/>
            <person name="Baldrian P."/>
            <person name="Spatafora J.W."/>
            <person name="Henrissat B."/>
            <person name="Nagy L.G."/>
            <person name="Aury J.M."/>
            <person name="Wincker P."/>
            <person name="Grigoriev I.V."/>
            <person name="Bonfante P."/>
            <person name="Martin F.M."/>
        </authorList>
    </citation>
    <scope>NUCLEOTIDE SEQUENCE [LARGE SCALE GENOMIC DNA]</scope>
    <source>
        <strain evidence="2 3">CCBAS932</strain>
    </source>
</reference>
<dbReference type="InParanoid" id="A0A3N4KTD3"/>
<name>A0A3N4KTD3_9PEZI</name>
<evidence type="ECO:0000313" key="2">
    <source>
        <dbReference type="EMBL" id="RPB13823.1"/>
    </source>
</evidence>
<protein>
    <submittedName>
        <fullName evidence="2">Uncharacterized protein</fullName>
    </submittedName>
</protein>
<sequence>MDANGSPVKTVGLRELWKLNKEVERKKKNARGLSPVERWQADVVPEMPPPDDEDEYNSMEEIDKGGHVDAAGSSHPPAALCCDVFHVLWLSLSLANMCCSLQMPIFRCHLPLQQCFQ</sequence>
<keyword evidence="3" id="KW-1185">Reference proteome</keyword>
<organism evidence="2 3">
    <name type="scientific">Morchella conica CCBAS932</name>
    <dbReference type="NCBI Taxonomy" id="1392247"/>
    <lineage>
        <taxon>Eukaryota</taxon>
        <taxon>Fungi</taxon>
        <taxon>Dikarya</taxon>
        <taxon>Ascomycota</taxon>
        <taxon>Pezizomycotina</taxon>
        <taxon>Pezizomycetes</taxon>
        <taxon>Pezizales</taxon>
        <taxon>Morchellaceae</taxon>
        <taxon>Morchella</taxon>
    </lineage>
</organism>